<dbReference type="AlphaFoldDB" id="A0A1T3NL45"/>
<dbReference type="PANTHER" id="PTHR43245">
    <property type="entry name" value="BIFUNCTIONAL POLYMYXIN RESISTANCE PROTEIN ARNA"/>
    <property type="match status" value="1"/>
</dbReference>
<feature type="region of interest" description="Disordered" evidence="1">
    <location>
        <begin position="1"/>
        <end position="58"/>
    </location>
</feature>
<proteinExistence type="predicted"/>
<dbReference type="Pfam" id="PF01370">
    <property type="entry name" value="Epimerase"/>
    <property type="match status" value="1"/>
</dbReference>
<feature type="domain" description="NAD-dependent epimerase/dehydratase" evidence="2">
    <location>
        <begin position="66"/>
        <end position="300"/>
    </location>
</feature>
<protein>
    <recommendedName>
        <fullName evidence="2">NAD-dependent epimerase/dehydratase domain-containing protein</fullName>
    </recommendedName>
</protein>
<gene>
    <name evidence="3" type="ORF">B4N89_43490</name>
</gene>
<dbReference type="InterPro" id="IPR050177">
    <property type="entry name" value="Lipid_A_modif_metabolic_enz"/>
</dbReference>
<evidence type="ECO:0000256" key="1">
    <source>
        <dbReference type="SAM" id="MobiDB-lite"/>
    </source>
</evidence>
<dbReference type="Gene3D" id="3.40.50.720">
    <property type="entry name" value="NAD(P)-binding Rossmann-like Domain"/>
    <property type="match status" value="1"/>
</dbReference>
<name>A0A1T3NL45_9ACTN</name>
<evidence type="ECO:0000259" key="2">
    <source>
        <dbReference type="Pfam" id="PF01370"/>
    </source>
</evidence>
<sequence length="375" mass="39183">MGYPSAVRSPAAHPAGKDGAVQPRCRRRRGDDPTVVAGSPAHRPDAPALQGSCPDSRRRSMTRAAVVGAGFLGTALAIGAERRGWDVTVIGRSDPYALREQASSTGGLRLVRGDGADELPSVLGRDTSVVVIAAGGRFPVPSAYAPAADAVDTLSLLINVCEAVRTHSPDTRIVFLSSAGGVYAPGPEPGLRAETHRAEPTSPYGMSRLTGESYLEFYRRVHGLAGTVLRCSNVYGRLLPAARGQGVVSAAFRCALSGEPFRLHGSGAQRRDFVHVDDFVRASLDLLSLPTRVPATVNVGSGVGYSVAQVVDRVATVLKKDITIARGPSAGTDLGSLVVDTSLLRSLVDFAPLDPDTGIEKMARELQADAGGELS</sequence>
<dbReference type="InterPro" id="IPR001509">
    <property type="entry name" value="Epimerase_deHydtase"/>
</dbReference>
<dbReference type="SUPFAM" id="SSF51735">
    <property type="entry name" value="NAD(P)-binding Rossmann-fold domains"/>
    <property type="match status" value="1"/>
</dbReference>
<dbReference type="Proteomes" id="UP000190037">
    <property type="component" value="Unassembled WGS sequence"/>
</dbReference>
<reference evidence="3 4" key="1">
    <citation type="submission" date="2017-03" db="EMBL/GenBank/DDBJ databases">
        <title>Draft genome sequence of Streptomyces scabrisporus NF3, endophyte isolated from Amphipterygium adstringens.</title>
        <authorList>
            <person name="Vazquez M."/>
            <person name="Ceapa C.D."/>
            <person name="Rodriguez Luna D."/>
            <person name="Sanchez Esquivel S."/>
        </authorList>
    </citation>
    <scope>NUCLEOTIDE SEQUENCE [LARGE SCALE GENOMIC DNA]</scope>
    <source>
        <strain evidence="3 4">NF3</strain>
    </source>
</reference>
<dbReference type="EMBL" id="MWQN01000004">
    <property type="protein sequence ID" value="OPC77381.1"/>
    <property type="molecule type" value="Genomic_DNA"/>
</dbReference>
<evidence type="ECO:0000313" key="4">
    <source>
        <dbReference type="Proteomes" id="UP000190037"/>
    </source>
</evidence>
<dbReference type="PANTHER" id="PTHR43245:SF53">
    <property type="entry name" value="EPIMERASE-RELATED"/>
    <property type="match status" value="1"/>
</dbReference>
<keyword evidence="4" id="KW-1185">Reference proteome</keyword>
<dbReference type="STRING" id="159449.B4N89_43490"/>
<organism evidence="3 4">
    <name type="scientific">Embleya scabrispora</name>
    <dbReference type="NCBI Taxonomy" id="159449"/>
    <lineage>
        <taxon>Bacteria</taxon>
        <taxon>Bacillati</taxon>
        <taxon>Actinomycetota</taxon>
        <taxon>Actinomycetes</taxon>
        <taxon>Kitasatosporales</taxon>
        <taxon>Streptomycetaceae</taxon>
        <taxon>Embleya</taxon>
    </lineage>
</organism>
<evidence type="ECO:0000313" key="3">
    <source>
        <dbReference type="EMBL" id="OPC77381.1"/>
    </source>
</evidence>
<dbReference type="InterPro" id="IPR036291">
    <property type="entry name" value="NAD(P)-bd_dom_sf"/>
</dbReference>
<accession>A0A1T3NL45</accession>
<comment type="caution">
    <text evidence="3">The sequence shown here is derived from an EMBL/GenBank/DDBJ whole genome shotgun (WGS) entry which is preliminary data.</text>
</comment>